<gene>
    <name evidence="1" type="ORF">H7F53_06300</name>
</gene>
<evidence type="ECO:0000313" key="2">
    <source>
        <dbReference type="Proteomes" id="UP000551327"/>
    </source>
</evidence>
<accession>A0A7X1FXJ5</accession>
<dbReference type="AlphaFoldDB" id="A0A7X1FXJ5"/>
<sequence length="73" mass="8104">MTWQPPATKDVDAIKAHAERLLERMRQTPHGPKRSLLAEQHIAKTDEAKFAEGWNAAVAAMNLPETPANTTKD</sequence>
<comment type="caution">
    <text evidence="1">The sequence shown here is derived from an EMBL/GenBank/DDBJ whole genome shotgun (WGS) entry which is preliminary data.</text>
</comment>
<proteinExistence type="predicted"/>
<dbReference type="RefSeq" id="WP_185678614.1">
    <property type="nucleotide sequence ID" value="NZ_JACLAX010000004.1"/>
</dbReference>
<protein>
    <submittedName>
        <fullName evidence="1">Uncharacterized protein</fullName>
    </submittedName>
</protein>
<evidence type="ECO:0000313" key="1">
    <source>
        <dbReference type="EMBL" id="MBC2668746.1"/>
    </source>
</evidence>
<reference evidence="1 2" key="1">
    <citation type="submission" date="2020-08" db="EMBL/GenBank/DDBJ databases">
        <title>The genome sequence of type strain Novosphingobium piscinae KCTC 42194.</title>
        <authorList>
            <person name="Liu Y."/>
        </authorList>
    </citation>
    <scope>NUCLEOTIDE SEQUENCE [LARGE SCALE GENOMIC DNA]</scope>
    <source>
        <strain evidence="1 2">KCTC 42194</strain>
    </source>
</reference>
<organism evidence="1 2">
    <name type="scientific">Novosphingobium piscinae</name>
    <dbReference type="NCBI Taxonomy" id="1507448"/>
    <lineage>
        <taxon>Bacteria</taxon>
        <taxon>Pseudomonadati</taxon>
        <taxon>Pseudomonadota</taxon>
        <taxon>Alphaproteobacteria</taxon>
        <taxon>Sphingomonadales</taxon>
        <taxon>Sphingomonadaceae</taxon>
        <taxon>Novosphingobium</taxon>
    </lineage>
</organism>
<dbReference type="Proteomes" id="UP000551327">
    <property type="component" value="Unassembled WGS sequence"/>
</dbReference>
<keyword evidence="2" id="KW-1185">Reference proteome</keyword>
<name>A0A7X1FXJ5_9SPHN</name>
<dbReference type="EMBL" id="JACLAX010000004">
    <property type="protein sequence ID" value="MBC2668746.1"/>
    <property type="molecule type" value="Genomic_DNA"/>
</dbReference>